<dbReference type="Pfam" id="PF00619">
    <property type="entry name" value="CARD"/>
    <property type="match status" value="3"/>
</dbReference>
<evidence type="ECO:0000256" key="4">
    <source>
        <dbReference type="ARBA" id="ARBA00022859"/>
    </source>
</evidence>
<protein>
    <submittedName>
        <fullName evidence="11">Uncharacterized LOC115435198</fullName>
    </submittedName>
</protein>
<evidence type="ECO:0000256" key="7">
    <source>
        <dbReference type="SAM" id="MobiDB-lite"/>
    </source>
</evidence>
<comment type="subcellular location">
    <subcellularLocation>
        <location evidence="1">Inflammasome</location>
    </subcellularLocation>
</comment>
<evidence type="ECO:0000259" key="10">
    <source>
        <dbReference type="PROSITE" id="PS51830"/>
    </source>
</evidence>
<evidence type="ECO:0000256" key="5">
    <source>
        <dbReference type="ARBA" id="ARBA00023198"/>
    </source>
</evidence>
<dbReference type="PANTHER" id="PTHR46985:SF2">
    <property type="entry name" value="APOPTOSIS-ASSOCIATED SPECK-LIKE PROTEIN CONTAINING A CARD"/>
    <property type="match status" value="1"/>
</dbReference>
<evidence type="ECO:0000313" key="11">
    <source>
        <dbReference type="Ensembl" id="ENSSORP00005023145.1"/>
    </source>
</evidence>
<evidence type="ECO:0000313" key="12">
    <source>
        <dbReference type="Proteomes" id="UP000472271"/>
    </source>
</evidence>
<keyword evidence="12" id="KW-1185">Reference proteome</keyword>
<feature type="compositionally biased region" description="Basic and acidic residues" evidence="7">
    <location>
        <begin position="404"/>
        <end position="430"/>
    </location>
</feature>
<dbReference type="Pfam" id="PF13553">
    <property type="entry name" value="FIIND"/>
    <property type="match status" value="1"/>
</dbReference>
<keyword evidence="5" id="KW-0395">Inflammatory response</keyword>
<dbReference type="SUPFAM" id="SSF47986">
    <property type="entry name" value="DEATH domain"/>
    <property type="match status" value="4"/>
</dbReference>
<dbReference type="InterPro" id="IPR033516">
    <property type="entry name" value="CARD8/ASC/NALP1_CARD"/>
</dbReference>
<reference evidence="11" key="2">
    <citation type="submission" date="2025-08" db="UniProtKB">
        <authorList>
            <consortium name="Ensembl"/>
        </authorList>
    </citation>
    <scope>IDENTIFICATION</scope>
</reference>
<dbReference type="GeneID" id="115435198"/>
<organism evidence="11 12">
    <name type="scientific">Sphaeramia orbicularis</name>
    <name type="common">orbiculate cardinalfish</name>
    <dbReference type="NCBI Taxonomy" id="375764"/>
    <lineage>
        <taxon>Eukaryota</taxon>
        <taxon>Metazoa</taxon>
        <taxon>Chordata</taxon>
        <taxon>Craniata</taxon>
        <taxon>Vertebrata</taxon>
        <taxon>Euteleostomi</taxon>
        <taxon>Actinopterygii</taxon>
        <taxon>Neopterygii</taxon>
        <taxon>Teleostei</taxon>
        <taxon>Neoteleostei</taxon>
        <taxon>Acanthomorphata</taxon>
        <taxon>Gobiaria</taxon>
        <taxon>Kurtiformes</taxon>
        <taxon>Apogonoidei</taxon>
        <taxon>Apogonidae</taxon>
        <taxon>Apogoninae</taxon>
        <taxon>Sphaeramia</taxon>
    </lineage>
</organism>
<proteinExistence type="predicted"/>
<dbReference type="SMART" id="SM01289">
    <property type="entry name" value="PYRIN"/>
    <property type="match status" value="1"/>
</dbReference>
<dbReference type="AlphaFoldDB" id="A0A673A0Z4"/>
<dbReference type="InterPro" id="IPR001315">
    <property type="entry name" value="CARD"/>
</dbReference>
<feature type="domain" description="FIIND" evidence="10">
    <location>
        <begin position="460"/>
        <end position="741"/>
    </location>
</feature>
<feature type="domain" description="CARD" evidence="8">
    <location>
        <begin position="776"/>
        <end position="853"/>
    </location>
</feature>
<keyword evidence="4" id="KW-0391">Immunity</keyword>
<dbReference type="InterPro" id="IPR004020">
    <property type="entry name" value="DAPIN"/>
</dbReference>
<dbReference type="Proteomes" id="UP000472271">
    <property type="component" value="Chromosome 16"/>
</dbReference>
<feature type="domain" description="CARD" evidence="8">
    <location>
        <begin position="121"/>
        <end position="211"/>
    </location>
</feature>
<dbReference type="InParanoid" id="A0A673A0Z4"/>
<sequence>MLSWNRSHLGKKMAPKNIRMAILAALEDLAEADLEKFCSQLLDHKGKRVRTSWVMGKSRVHISEILVQTYTEKGALKVVLETLRDTGFKQRAKEFERAIRTFTKRKSKARGASGAAASGPVLKSDEHFIDKHRYELIDRVSNIDGILDDLLQAGVIKQEMYDKIRARSTTQDMMRDLYSGPLKADVACKDIFYNSLKKNEKYLMNEIKSKSKARGASGAASSEPDRAGVKHFIDKHRHELIDRVSNIDGILDDLLQAGVTEQEMCVKIRARSTTQDMMRDLYSGPLKAGKACKDIFYNSLKKNEKYLMNEIKSKSKDAEDEMDSSEAEVYTVNVDEEDTAPSTESGLLRRGLVHPGGIGKPGPSDPQPMIRDWEVPQTFTEIPMHHQVETEEDTSESCPSTSDSDLKESEDSVEDCAERDPHTNPEDPEKQQLVCAEAQAGTSNWEEFIPKVSAESGLTSYSNFKEFTPVTVGEMDEAYRFQSLCPGLYQCSVTGLVFGMETDGVVVYRTVPWDRRMLDQYHKKPAGPLFDITCVDKSVVQLHLPHCELRSTGGWDFLSVAHVEDDGSVQFIRPQKITETHVVISITGFSPVGNVKDKASPPDPVRALVLLFFRPSPDPDLKSVLNVLLLPKNVSLPEVKRSRREMVGDEIYIEMSSHCKLKPEQFYTLTTSPEDSGKVQPDDAEFCEDSYDNYIPTFQVFLNTGVKHLNLVLKDKQSSHSVWERGVFLSPTGVNVSSRSRSGMDAVNVMQIQADKAHFVIDTVRRKDAKDEMDSSEDSSVSFIRDHKMDLITCLGADRLILQLAQQNKVITDTEYRKIKSIPSKDDAVTELIDVVMHKGPDRCRSFLQILKEPKVVETYPLLEEIMKDWK</sequence>
<name>A0A673A0Z4_9TELE</name>
<evidence type="ECO:0000259" key="8">
    <source>
        <dbReference type="PROSITE" id="PS50209"/>
    </source>
</evidence>
<dbReference type="InterPro" id="IPR025307">
    <property type="entry name" value="FIIND_dom"/>
</dbReference>
<dbReference type="PANTHER" id="PTHR46985">
    <property type="entry name" value="NACHT, LRR AND PYD DOMAINS-CONTAINING PROTEIN 1"/>
    <property type="match status" value="1"/>
</dbReference>
<dbReference type="InterPro" id="IPR011029">
    <property type="entry name" value="DEATH-like_dom_sf"/>
</dbReference>
<evidence type="ECO:0000256" key="2">
    <source>
        <dbReference type="ARBA" id="ARBA00022490"/>
    </source>
</evidence>
<gene>
    <name evidence="11" type="primary">LOC115435198</name>
</gene>
<reference evidence="11" key="3">
    <citation type="submission" date="2025-09" db="UniProtKB">
        <authorList>
            <consortium name="Ensembl"/>
        </authorList>
    </citation>
    <scope>IDENTIFICATION</scope>
</reference>
<evidence type="ECO:0000256" key="3">
    <source>
        <dbReference type="ARBA" id="ARBA00022588"/>
    </source>
</evidence>
<feature type="region of interest" description="Disordered" evidence="7">
    <location>
        <begin position="387"/>
        <end position="430"/>
    </location>
</feature>
<evidence type="ECO:0000259" key="9">
    <source>
        <dbReference type="PROSITE" id="PS50824"/>
    </source>
</evidence>
<dbReference type="RefSeq" id="XP_030013323.1">
    <property type="nucleotide sequence ID" value="XM_030157463.1"/>
</dbReference>
<dbReference type="GO" id="GO:0045087">
    <property type="term" value="P:innate immune response"/>
    <property type="evidence" value="ECO:0007669"/>
    <property type="project" value="UniProtKB-KW"/>
</dbReference>
<dbReference type="Gene3D" id="1.10.533.10">
    <property type="entry name" value="Death Domain, Fas"/>
    <property type="match status" value="4"/>
</dbReference>
<feature type="domain" description="Pyrin" evidence="9">
    <location>
        <begin position="13"/>
        <end position="101"/>
    </location>
</feature>
<dbReference type="CDD" id="cd01671">
    <property type="entry name" value="CARD"/>
    <property type="match status" value="1"/>
</dbReference>
<dbReference type="GO" id="GO:0006954">
    <property type="term" value="P:inflammatory response"/>
    <property type="evidence" value="ECO:0007669"/>
    <property type="project" value="UniProtKB-KW"/>
</dbReference>
<dbReference type="GO" id="GO:0061702">
    <property type="term" value="C:canonical inflammasome complex"/>
    <property type="evidence" value="ECO:0007669"/>
    <property type="project" value="UniProtKB-SubCell"/>
</dbReference>
<dbReference type="PROSITE" id="PS51830">
    <property type="entry name" value="FIIND"/>
    <property type="match status" value="1"/>
</dbReference>
<dbReference type="PROSITE" id="PS50824">
    <property type="entry name" value="DAPIN"/>
    <property type="match status" value="1"/>
</dbReference>
<dbReference type="GO" id="GO:0042981">
    <property type="term" value="P:regulation of apoptotic process"/>
    <property type="evidence" value="ECO:0007669"/>
    <property type="project" value="InterPro"/>
</dbReference>
<evidence type="ECO:0000256" key="1">
    <source>
        <dbReference type="ARBA" id="ARBA00004110"/>
    </source>
</evidence>
<reference evidence="11" key="1">
    <citation type="submission" date="2019-06" db="EMBL/GenBank/DDBJ databases">
        <authorList>
            <consortium name="Wellcome Sanger Institute Data Sharing"/>
        </authorList>
    </citation>
    <scope>NUCLEOTIDE SEQUENCE [LARGE SCALE GENOMIC DNA]</scope>
</reference>
<feature type="region of interest" description="Disordered" evidence="7">
    <location>
        <begin position="314"/>
        <end position="371"/>
    </location>
</feature>
<evidence type="ECO:0000256" key="6">
    <source>
        <dbReference type="ARBA" id="ARBA00023233"/>
    </source>
</evidence>
<dbReference type="InterPro" id="IPR051249">
    <property type="entry name" value="NLRP_Inflammasome"/>
</dbReference>
<dbReference type="Ensembl" id="ENSSORT00005023818.1">
    <property type="protein sequence ID" value="ENSSORP00005023145.1"/>
    <property type="gene ID" value="ENSSORG00005011213.1"/>
</dbReference>
<dbReference type="PROSITE" id="PS50209">
    <property type="entry name" value="CARD"/>
    <property type="match status" value="3"/>
</dbReference>
<dbReference type="Pfam" id="PF02758">
    <property type="entry name" value="PYRIN"/>
    <property type="match status" value="1"/>
</dbReference>
<dbReference type="FunFam" id="1.10.533.10:FF:000013">
    <property type="entry name" value="Apoptosis-associated speck-like protein containing a CARD"/>
    <property type="match status" value="1"/>
</dbReference>
<dbReference type="Pfam" id="PF23679">
    <property type="entry name" value="UPA-FIIND"/>
    <property type="match status" value="1"/>
</dbReference>
<keyword evidence="3" id="KW-0399">Innate immunity</keyword>
<dbReference type="CDD" id="cd08330">
    <property type="entry name" value="CARD_ASC_NALP1"/>
    <property type="match status" value="2"/>
</dbReference>
<feature type="domain" description="CARD" evidence="8">
    <location>
        <begin position="225"/>
        <end position="315"/>
    </location>
</feature>
<keyword evidence="6" id="KW-1271">Inflammasome</keyword>
<dbReference type="OrthoDB" id="8891580at2759"/>
<keyword evidence="2" id="KW-0963">Cytoplasm</keyword>
<accession>A0A673A0Z4</accession>